<dbReference type="EMBL" id="BKCJ010360840">
    <property type="protein sequence ID" value="GFA04740.1"/>
    <property type="molecule type" value="Genomic_DNA"/>
</dbReference>
<gene>
    <name evidence="1" type="ORF">Tci_576712</name>
</gene>
<proteinExistence type="predicted"/>
<reference evidence="1" key="1">
    <citation type="journal article" date="2019" name="Sci. Rep.">
        <title>Draft genome of Tanacetum cinerariifolium, the natural source of mosquito coil.</title>
        <authorList>
            <person name="Yamashiro T."/>
            <person name="Shiraishi A."/>
            <person name="Satake H."/>
            <person name="Nakayama K."/>
        </authorList>
    </citation>
    <scope>NUCLEOTIDE SEQUENCE</scope>
</reference>
<accession>A0A699J2A0</accession>
<name>A0A699J2A0_TANCI</name>
<evidence type="ECO:0000313" key="1">
    <source>
        <dbReference type="EMBL" id="GFA04740.1"/>
    </source>
</evidence>
<dbReference type="AlphaFoldDB" id="A0A699J2A0"/>
<comment type="caution">
    <text evidence="1">The sequence shown here is derived from an EMBL/GenBank/DDBJ whole genome shotgun (WGS) entry which is preliminary data.</text>
</comment>
<organism evidence="1">
    <name type="scientific">Tanacetum cinerariifolium</name>
    <name type="common">Dalmatian daisy</name>
    <name type="synonym">Chrysanthemum cinerariifolium</name>
    <dbReference type="NCBI Taxonomy" id="118510"/>
    <lineage>
        <taxon>Eukaryota</taxon>
        <taxon>Viridiplantae</taxon>
        <taxon>Streptophyta</taxon>
        <taxon>Embryophyta</taxon>
        <taxon>Tracheophyta</taxon>
        <taxon>Spermatophyta</taxon>
        <taxon>Magnoliopsida</taxon>
        <taxon>eudicotyledons</taxon>
        <taxon>Gunneridae</taxon>
        <taxon>Pentapetalae</taxon>
        <taxon>asterids</taxon>
        <taxon>campanulids</taxon>
        <taxon>Asterales</taxon>
        <taxon>Asteraceae</taxon>
        <taxon>Asteroideae</taxon>
        <taxon>Anthemideae</taxon>
        <taxon>Anthemidinae</taxon>
        <taxon>Tanacetum</taxon>
    </lineage>
</organism>
<sequence length="498" mass="57091">MSSFYESPQCNIYLCHICKRNYHYGYECSQRVPLVYEPEPCYTQNFSDNDYSHDLPSINPLIDHHCCHECGNSLDDFFCYHCTSEFCGNGAHVGYNCPTQVPSFQTLPSFPQQETCYEDYGDLSEAYQFQPPQYTVNHPIFNAHNDLLDSQNKLMEQMTSMCEMISAYYDDDDDYNFAITPNETVDSLIMGDEHLDTVPATESNEFIKSCVENLVPNPSESEGENGCDVPSGFTTFSNTLFDAEYEFDSSNDQSLFNEDFSKEIFSNPLFEEEINSMRIDHHHFNDESDLIESLLNHDSSIISSSSKIDSLLDEFTGELTLLKSISPGIDETDCHPENEIRLIERLLYDNSSPRPPEEFVSKNSYAEIESFSPSPIHIKDSDYLMEEIDLTFTPDDPMLPGIEEDDDDSERNILILEELPGNYSLSLPEDESFHFLILLQNHLMVLNVQVFPKMRRLLPKDIILQVFISSASIGNHVSKSNRANVYLMAYFINDLRFT</sequence>
<protein>
    <submittedName>
        <fullName evidence="1">Uncharacterized protein</fullName>
    </submittedName>
</protein>